<dbReference type="GO" id="GO:0016020">
    <property type="term" value="C:membrane"/>
    <property type="evidence" value="ECO:0007669"/>
    <property type="project" value="UniProtKB-UniRule"/>
</dbReference>
<evidence type="ECO:0000313" key="5">
    <source>
        <dbReference type="Proteomes" id="UP000694232"/>
    </source>
</evidence>
<organism evidence="4 5">
    <name type="scientific">Vibrio ostreae</name>
    <dbReference type="NCBI Taxonomy" id="2841925"/>
    <lineage>
        <taxon>Bacteria</taxon>
        <taxon>Pseudomonadati</taxon>
        <taxon>Pseudomonadota</taxon>
        <taxon>Gammaproteobacteria</taxon>
        <taxon>Vibrionales</taxon>
        <taxon>Vibrionaceae</taxon>
        <taxon>Vibrio</taxon>
    </lineage>
</organism>
<dbReference type="InterPro" id="IPR050330">
    <property type="entry name" value="Bact_OuterMem_StrucFunc"/>
</dbReference>
<name>A0A975U837_9VIBR</name>
<gene>
    <name evidence="4" type="ORF">KNV97_02180</name>
</gene>
<keyword evidence="1" id="KW-0472">Membrane</keyword>
<dbReference type="PANTHER" id="PTHR30329">
    <property type="entry name" value="STATOR ELEMENT OF FLAGELLAR MOTOR COMPLEX"/>
    <property type="match status" value="1"/>
</dbReference>
<dbReference type="EMBL" id="CP076642">
    <property type="protein sequence ID" value="QXO16341.1"/>
    <property type="molecule type" value="Genomic_DNA"/>
</dbReference>
<dbReference type="Proteomes" id="UP000694232">
    <property type="component" value="Chromosome 2"/>
</dbReference>
<feature type="signal peptide" evidence="2">
    <location>
        <begin position="1"/>
        <end position="20"/>
    </location>
</feature>
<dbReference type="PROSITE" id="PS51123">
    <property type="entry name" value="OMPA_2"/>
    <property type="match status" value="1"/>
</dbReference>
<dbReference type="KEGG" id="vos:KNV97_02180"/>
<dbReference type="PANTHER" id="PTHR30329:SF21">
    <property type="entry name" value="LIPOPROTEIN YIAD-RELATED"/>
    <property type="match status" value="1"/>
</dbReference>
<feature type="domain" description="OmpA-like" evidence="3">
    <location>
        <begin position="98"/>
        <end position="215"/>
    </location>
</feature>
<dbReference type="CDD" id="cd07185">
    <property type="entry name" value="OmpA_C-like"/>
    <property type="match status" value="1"/>
</dbReference>
<sequence length="216" mass="23611">MRVIALFTLLLLTGCSSLSLDNPIGMLDTNMLDTAPQSDQDVRYPEWGHAPQPAPVSVAVPAVATPIQRPQRQASASGYSSLEQFLMQNGIDYEVMPGNHIMVKLKHTMQFATGSAQLSSDSAYWLNIMSQFLSRERGIDIVIEGHTDNTGTTTLNDGLSVRRAQSVKDTLVRNNVARNAIFTRGYGESIPACTNSTTQGRACNRRVELLLIVSNN</sequence>
<accession>A0A975U837</accession>
<evidence type="ECO:0000256" key="2">
    <source>
        <dbReference type="SAM" id="SignalP"/>
    </source>
</evidence>
<dbReference type="Pfam" id="PF00691">
    <property type="entry name" value="OmpA"/>
    <property type="match status" value="1"/>
</dbReference>
<reference evidence="4" key="1">
    <citation type="submission" date="2021-06" db="EMBL/GenBank/DDBJ databases">
        <title>Vibrio nov. sp., novel gut bacterium isolated from Yellow Sea oyster.</title>
        <authorList>
            <person name="Muhammad N."/>
            <person name="Nguyen T.H."/>
            <person name="Lee Y.-J."/>
            <person name="Ko J."/>
            <person name="Kim S.-G."/>
        </authorList>
    </citation>
    <scope>NUCLEOTIDE SEQUENCE</scope>
    <source>
        <strain evidence="4">OG9-811</strain>
    </source>
</reference>
<keyword evidence="2" id="KW-0732">Signal</keyword>
<proteinExistence type="predicted"/>
<dbReference type="InterPro" id="IPR006665">
    <property type="entry name" value="OmpA-like"/>
</dbReference>
<dbReference type="PROSITE" id="PS51257">
    <property type="entry name" value="PROKAR_LIPOPROTEIN"/>
    <property type="match status" value="1"/>
</dbReference>
<evidence type="ECO:0000256" key="1">
    <source>
        <dbReference type="PROSITE-ProRule" id="PRU00473"/>
    </source>
</evidence>
<keyword evidence="5" id="KW-1185">Reference proteome</keyword>
<dbReference type="AlphaFoldDB" id="A0A975U837"/>
<evidence type="ECO:0000313" key="4">
    <source>
        <dbReference type="EMBL" id="QXO16341.1"/>
    </source>
</evidence>
<feature type="chain" id="PRO_5037515273" evidence="2">
    <location>
        <begin position="21"/>
        <end position="216"/>
    </location>
</feature>
<dbReference type="RefSeq" id="WP_218562013.1">
    <property type="nucleotide sequence ID" value="NZ_CP076642.1"/>
</dbReference>
<protein>
    <submittedName>
        <fullName evidence="4">OmpA family protein</fullName>
    </submittedName>
</protein>
<evidence type="ECO:0000259" key="3">
    <source>
        <dbReference type="PROSITE" id="PS51123"/>
    </source>
</evidence>